<feature type="transmembrane region" description="Helical" evidence="1">
    <location>
        <begin position="45"/>
        <end position="63"/>
    </location>
</feature>
<name>A0A6P6QT44_CARAU</name>
<dbReference type="GO" id="GO:0008089">
    <property type="term" value="P:anterograde axonal transport"/>
    <property type="evidence" value="ECO:0007669"/>
    <property type="project" value="InterPro"/>
</dbReference>
<evidence type="ECO:0000313" key="3">
    <source>
        <dbReference type="RefSeq" id="XP_026136563.1"/>
    </source>
</evidence>
<keyword evidence="1" id="KW-1133">Transmembrane helix</keyword>
<dbReference type="PANTHER" id="PTHR22910:SF6">
    <property type="entry name" value="PROTEIN MGARP"/>
    <property type="match status" value="1"/>
</dbReference>
<keyword evidence="1" id="KW-0812">Transmembrane</keyword>
<evidence type="ECO:0000313" key="2">
    <source>
        <dbReference type="Proteomes" id="UP000515129"/>
    </source>
</evidence>
<gene>
    <name evidence="3" type="primary">LOC113114060</name>
</gene>
<reference evidence="3" key="1">
    <citation type="submission" date="2025-08" db="UniProtKB">
        <authorList>
            <consortium name="RefSeq"/>
        </authorList>
    </citation>
    <scope>IDENTIFICATION</scope>
    <source>
        <strain evidence="3">Wakin</strain>
        <tissue evidence="3">Muscle</tissue>
    </source>
</reference>
<accession>A0A6P6QT44</accession>
<dbReference type="GeneID" id="113114060"/>
<dbReference type="AlphaFoldDB" id="A0A6P6QT44"/>
<proteinExistence type="predicted"/>
<dbReference type="Proteomes" id="UP000515129">
    <property type="component" value="Chromosome 14"/>
</dbReference>
<keyword evidence="2" id="KW-1185">Reference proteome</keyword>
<organism evidence="2 3">
    <name type="scientific">Carassius auratus</name>
    <name type="common">Goldfish</name>
    <dbReference type="NCBI Taxonomy" id="7957"/>
    <lineage>
        <taxon>Eukaryota</taxon>
        <taxon>Metazoa</taxon>
        <taxon>Chordata</taxon>
        <taxon>Craniata</taxon>
        <taxon>Vertebrata</taxon>
        <taxon>Euteleostomi</taxon>
        <taxon>Actinopterygii</taxon>
        <taxon>Neopterygii</taxon>
        <taxon>Teleostei</taxon>
        <taxon>Ostariophysi</taxon>
        <taxon>Cypriniformes</taxon>
        <taxon>Cyprinidae</taxon>
        <taxon>Cyprininae</taxon>
        <taxon>Carassius</taxon>
    </lineage>
</organism>
<dbReference type="InterPro" id="IPR026093">
    <property type="entry name" value="MGARP"/>
</dbReference>
<dbReference type="GO" id="GO:1904115">
    <property type="term" value="C:axon cytoplasm"/>
    <property type="evidence" value="ECO:0007669"/>
    <property type="project" value="GOC"/>
</dbReference>
<dbReference type="GO" id="GO:0005739">
    <property type="term" value="C:mitochondrion"/>
    <property type="evidence" value="ECO:0007669"/>
    <property type="project" value="InterPro"/>
</dbReference>
<dbReference type="PANTHER" id="PTHR22910">
    <property type="entry name" value="PROTEIN MGARP"/>
    <property type="match status" value="1"/>
</dbReference>
<protein>
    <submittedName>
        <fullName evidence="3">Protein MGARP isoform X4</fullName>
    </submittedName>
</protein>
<sequence>MFGCRAAWQRCGPLARQSLNRAQLSRNVVPRRLMSSVPGGSGENFLYVVLCGGAFAGAVAYAYRTVATDHARFVDRVSEIDARPKSDWKPKPWPPKSEENGNELLVLLTLTRW</sequence>
<keyword evidence="1" id="KW-0472">Membrane</keyword>
<evidence type="ECO:0000256" key="1">
    <source>
        <dbReference type="SAM" id="Phobius"/>
    </source>
</evidence>
<dbReference type="RefSeq" id="XP_026136563.1">
    <property type="nucleotide sequence ID" value="XM_026280778.1"/>
</dbReference>